<dbReference type="InterPro" id="IPR013783">
    <property type="entry name" value="Ig-like_fold"/>
</dbReference>
<dbReference type="SUPFAM" id="SSF48726">
    <property type="entry name" value="Immunoglobulin"/>
    <property type="match status" value="1"/>
</dbReference>
<dbReference type="AlphaFoldDB" id="A0A382VIL9"/>
<dbReference type="InterPro" id="IPR007110">
    <property type="entry name" value="Ig-like_dom"/>
</dbReference>
<name>A0A382VIL9_9ZZZZ</name>
<evidence type="ECO:0000259" key="2">
    <source>
        <dbReference type="PROSITE" id="PS50835"/>
    </source>
</evidence>
<dbReference type="InterPro" id="IPR013320">
    <property type="entry name" value="ConA-like_dom_sf"/>
</dbReference>
<reference evidence="3" key="1">
    <citation type="submission" date="2018-05" db="EMBL/GenBank/DDBJ databases">
        <authorList>
            <person name="Lanie J.A."/>
            <person name="Ng W.-L."/>
            <person name="Kazmierczak K.M."/>
            <person name="Andrzejewski T.M."/>
            <person name="Davidsen T.M."/>
            <person name="Wayne K.J."/>
            <person name="Tettelin H."/>
            <person name="Glass J.I."/>
            <person name="Rusch D."/>
            <person name="Podicherti R."/>
            <person name="Tsui H.-C.T."/>
            <person name="Winkler M.E."/>
        </authorList>
    </citation>
    <scope>NUCLEOTIDE SEQUENCE</scope>
</reference>
<dbReference type="PANTHER" id="PTHR10075:SF14">
    <property type="entry name" value="CELL ADHESION MOLECULE DSCAM2-RELATED"/>
    <property type="match status" value="1"/>
</dbReference>
<feature type="non-terminal residue" evidence="3">
    <location>
        <position position="284"/>
    </location>
</feature>
<sequence length="284" mass="30854">ITYQWQYNGVDIASANTSTYSIPEVKGNEDGTYRVVITNLYGVAQSRQAVFKSIFPPAITLQPTDSNTTTGANIAFTVNANSIVPLIYQWRKNGINLNGATSSTLTLNNVQGDDNGTYNVVVSNLAGDVTSQDAKLSVALPVTLAQFNNSLVGHWQFTGNANDMSGRGNHGTILGGAEFDTDRYGTAGQALKLNGVDNYARITSMTDFNFDANTSFTLSGWVKPTDINATSWLMSNRNGNNQPYYQFGFRDNKLTTRSSTLLANDNTSDLQIPSVLNWNGANNW</sequence>
<protein>
    <recommendedName>
        <fullName evidence="2">Ig-like domain-containing protein</fullName>
    </recommendedName>
</protein>
<evidence type="ECO:0000256" key="1">
    <source>
        <dbReference type="ARBA" id="ARBA00023319"/>
    </source>
</evidence>
<evidence type="ECO:0000313" key="3">
    <source>
        <dbReference type="EMBL" id="SVD46250.1"/>
    </source>
</evidence>
<feature type="domain" description="Ig-like" evidence="2">
    <location>
        <begin position="57"/>
        <end position="137"/>
    </location>
</feature>
<proteinExistence type="predicted"/>
<feature type="non-terminal residue" evidence="3">
    <location>
        <position position="1"/>
    </location>
</feature>
<dbReference type="Gene3D" id="2.60.120.200">
    <property type="match status" value="1"/>
</dbReference>
<dbReference type="InterPro" id="IPR036179">
    <property type="entry name" value="Ig-like_dom_sf"/>
</dbReference>
<dbReference type="Pfam" id="PF13927">
    <property type="entry name" value="Ig_3"/>
    <property type="match status" value="1"/>
</dbReference>
<dbReference type="EMBL" id="UINC01152195">
    <property type="protein sequence ID" value="SVD46250.1"/>
    <property type="molecule type" value="Genomic_DNA"/>
</dbReference>
<gene>
    <name evidence="3" type="ORF">METZ01_LOCUS399104</name>
</gene>
<dbReference type="InterPro" id="IPR003599">
    <property type="entry name" value="Ig_sub"/>
</dbReference>
<dbReference type="SUPFAM" id="SSF49899">
    <property type="entry name" value="Concanavalin A-like lectins/glucanases"/>
    <property type="match status" value="1"/>
</dbReference>
<dbReference type="PANTHER" id="PTHR10075">
    <property type="entry name" value="BASIGIN RELATED"/>
    <property type="match status" value="1"/>
</dbReference>
<keyword evidence="1" id="KW-0393">Immunoglobulin domain</keyword>
<dbReference type="Gene3D" id="2.60.40.10">
    <property type="entry name" value="Immunoglobulins"/>
    <property type="match status" value="2"/>
</dbReference>
<organism evidence="3">
    <name type="scientific">marine metagenome</name>
    <dbReference type="NCBI Taxonomy" id="408172"/>
    <lineage>
        <taxon>unclassified sequences</taxon>
        <taxon>metagenomes</taxon>
        <taxon>ecological metagenomes</taxon>
    </lineage>
</organism>
<accession>A0A382VIL9</accession>
<dbReference type="SMART" id="SM00409">
    <property type="entry name" value="IG"/>
    <property type="match status" value="1"/>
</dbReference>
<dbReference type="PROSITE" id="PS50835">
    <property type="entry name" value="IG_LIKE"/>
    <property type="match status" value="1"/>
</dbReference>